<proteinExistence type="predicted"/>
<evidence type="ECO:0000256" key="1">
    <source>
        <dbReference type="SAM" id="SignalP"/>
    </source>
</evidence>
<dbReference type="Pfam" id="PF04155">
    <property type="entry name" value="Ground-like"/>
    <property type="match status" value="1"/>
</dbReference>
<feature type="domain" description="Ground-like" evidence="2">
    <location>
        <begin position="196"/>
        <end position="266"/>
    </location>
</feature>
<evidence type="ECO:0000313" key="4">
    <source>
        <dbReference type="WBParaSite" id="MBELARI_LOCUS7832"/>
    </source>
</evidence>
<keyword evidence="1" id="KW-0732">Signal</keyword>
<keyword evidence="3" id="KW-1185">Reference proteome</keyword>
<evidence type="ECO:0000259" key="2">
    <source>
        <dbReference type="Pfam" id="PF04155"/>
    </source>
</evidence>
<accession>A0AAF3FLQ3</accession>
<reference evidence="4" key="1">
    <citation type="submission" date="2024-02" db="UniProtKB">
        <authorList>
            <consortium name="WormBaseParasite"/>
        </authorList>
    </citation>
    <scope>IDENTIFICATION</scope>
</reference>
<dbReference type="Proteomes" id="UP000887575">
    <property type="component" value="Unassembled WGS sequence"/>
</dbReference>
<feature type="signal peptide" evidence="1">
    <location>
        <begin position="1"/>
        <end position="18"/>
    </location>
</feature>
<sequence>MNLIFEIIGIFLLSTIEAQFGCGGGCSSGCGAPLPMPCARPCSQPQPCPMQVCPPPPICPPPPPPPQCPPPMCAPRFCPPPPTPMCPRPACPMAPPCPCGSQSMYQPQMYGGGFGFGFGMGFGGGCSGGGGCGQSRPYLPPPAPTGGCGASPPAPSGCGGAPPPPVPAQNDCCCGCKGTCKYRRRKAFGAKTRMIDPSCNSAELRTIIQKYITMDTSESKRQIQKAAQSVFGSRVNVICGRGEYSYIAHTDLFCQTTKGEITCYAFKPL</sequence>
<evidence type="ECO:0000313" key="3">
    <source>
        <dbReference type="Proteomes" id="UP000887575"/>
    </source>
</evidence>
<name>A0AAF3FLQ3_9BILA</name>
<protein>
    <submittedName>
        <fullName evidence="4">Ground-like domain-containing protein</fullName>
    </submittedName>
</protein>
<dbReference type="InterPro" id="IPR007284">
    <property type="entry name" value="Ground-like_dom"/>
</dbReference>
<feature type="chain" id="PRO_5042053064" evidence="1">
    <location>
        <begin position="19"/>
        <end position="269"/>
    </location>
</feature>
<dbReference type="WBParaSite" id="MBELARI_LOCUS7832">
    <property type="protein sequence ID" value="MBELARI_LOCUS7832"/>
    <property type="gene ID" value="MBELARI_LOCUS7832"/>
</dbReference>
<dbReference type="AlphaFoldDB" id="A0AAF3FLQ3"/>
<organism evidence="3 4">
    <name type="scientific">Mesorhabditis belari</name>
    <dbReference type="NCBI Taxonomy" id="2138241"/>
    <lineage>
        <taxon>Eukaryota</taxon>
        <taxon>Metazoa</taxon>
        <taxon>Ecdysozoa</taxon>
        <taxon>Nematoda</taxon>
        <taxon>Chromadorea</taxon>
        <taxon>Rhabditida</taxon>
        <taxon>Rhabditina</taxon>
        <taxon>Rhabditomorpha</taxon>
        <taxon>Rhabditoidea</taxon>
        <taxon>Rhabditidae</taxon>
        <taxon>Mesorhabditinae</taxon>
        <taxon>Mesorhabditis</taxon>
    </lineage>
</organism>